<feature type="domain" description="F-box" evidence="2">
    <location>
        <begin position="481"/>
        <end position="527"/>
    </location>
</feature>
<dbReference type="PANTHER" id="PTHR14269">
    <property type="entry name" value="CDP-DIACYLGLYCEROL--GLYCEROL-3-PHOSPHATE 3-PHOSPHATIDYLTRANSFERASE-RELATED"/>
    <property type="match status" value="1"/>
</dbReference>
<dbReference type="STRING" id="336963.C4JSR5"/>
<dbReference type="EMBL" id="CH476617">
    <property type="protein sequence ID" value="EEP80662.1"/>
    <property type="molecule type" value="Genomic_DNA"/>
</dbReference>
<accession>C4JSR5</accession>
<dbReference type="InterPro" id="IPR023214">
    <property type="entry name" value="HAD_sf"/>
</dbReference>
<dbReference type="eggNOG" id="KOG1618">
    <property type="taxonomic scope" value="Eukaryota"/>
</dbReference>
<dbReference type="Gene3D" id="3.40.50.1000">
    <property type="entry name" value="HAD superfamily/HAD-like"/>
    <property type="match status" value="2"/>
</dbReference>
<dbReference type="Pfam" id="PF13242">
    <property type="entry name" value="Hydrolase_like"/>
    <property type="match status" value="1"/>
</dbReference>
<dbReference type="HOGENOM" id="CLU_336556_0_0_1"/>
<dbReference type="KEGG" id="ure:UREG_05504"/>
<dbReference type="GO" id="GO:0046474">
    <property type="term" value="P:glycerophospholipid biosynthetic process"/>
    <property type="evidence" value="ECO:0007669"/>
    <property type="project" value="TreeGrafter"/>
</dbReference>
<dbReference type="FunFam" id="3.40.50.1000:FF:000069">
    <property type="entry name" value="HAD-superfamily subfamily IIA hydrolase"/>
    <property type="match status" value="1"/>
</dbReference>
<dbReference type="Pfam" id="PF12937">
    <property type="entry name" value="F-box-like"/>
    <property type="match status" value="1"/>
</dbReference>
<feature type="region of interest" description="Disordered" evidence="1">
    <location>
        <begin position="1"/>
        <end position="34"/>
    </location>
</feature>
<evidence type="ECO:0000313" key="4">
    <source>
        <dbReference type="Proteomes" id="UP000002058"/>
    </source>
</evidence>
<name>C4JSR5_UNCRE</name>
<reference evidence="4" key="1">
    <citation type="journal article" date="2009" name="Genome Res.">
        <title>Comparative genomic analyses of the human fungal pathogens Coccidioides and their relatives.</title>
        <authorList>
            <person name="Sharpton T.J."/>
            <person name="Stajich J.E."/>
            <person name="Rounsley S.D."/>
            <person name="Gardner M.J."/>
            <person name="Wortman J.R."/>
            <person name="Jordar V.S."/>
            <person name="Maiti R."/>
            <person name="Kodira C.D."/>
            <person name="Neafsey D.E."/>
            <person name="Zeng Q."/>
            <person name="Hung C.-Y."/>
            <person name="McMahan C."/>
            <person name="Muszewska A."/>
            <person name="Grynberg M."/>
            <person name="Mandel M.A."/>
            <person name="Kellner E.M."/>
            <person name="Barker B.M."/>
            <person name="Galgiani J.N."/>
            <person name="Orbach M.J."/>
            <person name="Kirkland T.N."/>
            <person name="Cole G.T."/>
            <person name="Henn M.R."/>
            <person name="Birren B.W."/>
            <person name="Taylor J.W."/>
        </authorList>
    </citation>
    <scope>NUCLEOTIDE SEQUENCE [LARGE SCALE GENOMIC DNA]</scope>
    <source>
        <strain evidence="4">UAMH 1704</strain>
    </source>
</reference>
<dbReference type="CDD" id="cd09917">
    <property type="entry name" value="F-box_SF"/>
    <property type="match status" value="1"/>
</dbReference>
<dbReference type="InterPro" id="IPR050324">
    <property type="entry name" value="CDP-alcohol_PTase-I"/>
</dbReference>
<dbReference type="Pfam" id="PF13344">
    <property type="entry name" value="Hydrolase_6"/>
    <property type="match status" value="1"/>
</dbReference>
<gene>
    <name evidence="3" type="ORF">UREG_05504</name>
</gene>
<proteinExistence type="predicted"/>
<dbReference type="NCBIfam" id="TIGR01460">
    <property type="entry name" value="HAD-SF-IIA"/>
    <property type="match status" value="1"/>
</dbReference>
<evidence type="ECO:0000259" key="2">
    <source>
        <dbReference type="Pfam" id="PF12937"/>
    </source>
</evidence>
<dbReference type="InterPro" id="IPR006353">
    <property type="entry name" value="HAD-SF_hydro_IIA_CECR5"/>
</dbReference>
<dbReference type="GeneID" id="8443411"/>
<dbReference type="AlphaFoldDB" id="C4JSR5"/>
<dbReference type="NCBIfam" id="TIGR01456">
    <property type="entry name" value="CECR5"/>
    <property type="match status" value="1"/>
</dbReference>
<protein>
    <recommendedName>
        <fullName evidence="2">F-box domain-containing protein</fullName>
    </recommendedName>
</protein>
<dbReference type="InterPro" id="IPR036047">
    <property type="entry name" value="F-box-like_dom_sf"/>
</dbReference>
<dbReference type="GO" id="GO:0005739">
    <property type="term" value="C:mitochondrion"/>
    <property type="evidence" value="ECO:0007669"/>
    <property type="project" value="TreeGrafter"/>
</dbReference>
<keyword evidence="4" id="KW-1185">Reference proteome</keyword>
<dbReference type="PANTHER" id="PTHR14269:SF51">
    <property type="entry name" value="HYPOTHETICAL HAD-SUPERFAMILY HYDROLASE (EUROFUNG)"/>
    <property type="match status" value="1"/>
</dbReference>
<evidence type="ECO:0000313" key="3">
    <source>
        <dbReference type="EMBL" id="EEP80662.1"/>
    </source>
</evidence>
<dbReference type="SUPFAM" id="SSF81383">
    <property type="entry name" value="F-box domain"/>
    <property type="match status" value="1"/>
</dbReference>
<dbReference type="Gene3D" id="3.80.10.10">
    <property type="entry name" value="Ribonuclease Inhibitor"/>
    <property type="match status" value="1"/>
</dbReference>
<dbReference type="Gene3D" id="1.20.1280.50">
    <property type="match status" value="1"/>
</dbReference>
<dbReference type="InterPro" id="IPR036412">
    <property type="entry name" value="HAD-like_sf"/>
</dbReference>
<dbReference type="Proteomes" id="UP000002058">
    <property type="component" value="Unassembled WGS sequence"/>
</dbReference>
<dbReference type="InterPro" id="IPR032675">
    <property type="entry name" value="LRR_dom_sf"/>
</dbReference>
<sequence>MANIGDAKFQGQDGGPRRRESSVRGGQISIPADPHFEGNAIEVRALRSSISDAGMLMHNLSLAPSMRDRRASRNSFGVSLPIPRSPRASRLSSDLAKEKVEAAKNMAFAFDIDGVLVHGSRLIPEAARVMELLNGDNELGIKIPYILLTNGGGKTESARVEELSRILGSPISTDQFIQSHTPMQALSEYYETVLVAGGDGYKIRQVAEDYGFKNVVLPKDILAWDPTISPWSKLSEEERKQAKIQDFDKMNFEAIMVFADSRDYATDMQIIMDLLLSENGRLKTKSKTPLENQLPIYFSQGDLLMPTEHGVPRLTQGLFRISIEAMYKSLTGGDLERVVYGKPELATYKFADEVMKQWMKEIHNEHVLPKNIYMVGDNPQSDIVGGNMYGWNTCLVRTGIFQGGENDEENPASFGVFANVLDAVQAAIKKELGKEFKFRWSDKINPVLHPEGAWGTKCPSLFHGESSAMAADPEPTRHIYLPPEILCTIFSYIEDQSQANATLRSCCLVCRQWCSVATPFLYREPSIKSGNFAAFAAAVISPINQPHSQRSDLGQYVRTLDLSELVHHSTNSMTAKLLRAVRQGLELFIAPGRSISSLNLLSISKCQNLQILDLSLVLTELSFGDVKNATKNLTSLTTLRLPKNTSLSLAANDVPWPPNLTVFQFGGDDPADIPRFAEEFSWPEKLTSLTLHNCKSLTIAAGQAIFGNPQLQQRLRRLRITSDNNFTHFRFMADLVNVIPKVKWLSLPGGDVNSTIIPTLATLNTQLELEVLRMEPSLVSWVFPLNEFKRALGSSLPRLRHLRVHVVHVPSVSYDSVVEEITLALRKNAEGAGYDKAMLGEVFSIYP</sequence>
<dbReference type="VEuPathDB" id="FungiDB:UREG_05504"/>
<dbReference type="InterPro" id="IPR006357">
    <property type="entry name" value="HAD-SF_hydro_IIA"/>
</dbReference>
<dbReference type="InParanoid" id="C4JSR5"/>
<dbReference type="SUPFAM" id="SSF52058">
    <property type="entry name" value="L domain-like"/>
    <property type="match status" value="1"/>
</dbReference>
<organism evidence="3 4">
    <name type="scientific">Uncinocarpus reesii (strain UAMH 1704)</name>
    <dbReference type="NCBI Taxonomy" id="336963"/>
    <lineage>
        <taxon>Eukaryota</taxon>
        <taxon>Fungi</taxon>
        <taxon>Dikarya</taxon>
        <taxon>Ascomycota</taxon>
        <taxon>Pezizomycotina</taxon>
        <taxon>Eurotiomycetes</taxon>
        <taxon>Eurotiomycetidae</taxon>
        <taxon>Onygenales</taxon>
        <taxon>Onygenaceae</taxon>
        <taxon>Uncinocarpus</taxon>
    </lineage>
</organism>
<dbReference type="RefSeq" id="XP_002584815.1">
    <property type="nucleotide sequence ID" value="XM_002584769.1"/>
</dbReference>
<evidence type="ECO:0000256" key="1">
    <source>
        <dbReference type="SAM" id="MobiDB-lite"/>
    </source>
</evidence>
<dbReference type="InterPro" id="IPR001810">
    <property type="entry name" value="F-box_dom"/>
</dbReference>
<dbReference type="SUPFAM" id="SSF56784">
    <property type="entry name" value="HAD-like"/>
    <property type="match status" value="1"/>
</dbReference>
<dbReference type="OrthoDB" id="10251048at2759"/>